<gene>
    <name evidence="1" type="ORF">CTRU02_211148</name>
</gene>
<reference evidence="1 2" key="1">
    <citation type="journal article" date="2020" name="Phytopathology">
        <title>Genome Sequence Resources of Colletotrichum truncatum, C. plurivorum, C. musicola, and C. sojae: Four Species Pathogenic to Soybean (Glycine max).</title>
        <authorList>
            <person name="Rogerio F."/>
            <person name="Boufleur T.R."/>
            <person name="Ciampi-Guillardi M."/>
            <person name="Sukno S.A."/>
            <person name="Thon M.R."/>
            <person name="Massola Junior N.S."/>
            <person name="Baroncelli R."/>
        </authorList>
    </citation>
    <scope>NUCLEOTIDE SEQUENCE [LARGE SCALE GENOMIC DNA]</scope>
    <source>
        <strain evidence="1 2">CMES1059</strain>
    </source>
</reference>
<evidence type="ECO:0000313" key="2">
    <source>
        <dbReference type="Proteomes" id="UP000805649"/>
    </source>
</evidence>
<accession>A0ACC3YQZ3</accession>
<protein>
    <submittedName>
        <fullName evidence="1">Uncharacterized protein</fullName>
    </submittedName>
</protein>
<dbReference type="EMBL" id="VUJX02000007">
    <property type="protein sequence ID" value="KAL0934349.1"/>
    <property type="molecule type" value="Genomic_DNA"/>
</dbReference>
<name>A0ACC3YQZ3_COLTU</name>
<keyword evidence="2" id="KW-1185">Reference proteome</keyword>
<proteinExistence type="predicted"/>
<comment type="caution">
    <text evidence="1">The sequence shown here is derived from an EMBL/GenBank/DDBJ whole genome shotgun (WGS) entry which is preliminary data.</text>
</comment>
<organism evidence="1 2">
    <name type="scientific">Colletotrichum truncatum</name>
    <name type="common">Anthracnose fungus</name>
    <name type="synonym">Colletotrichum capsici</name>
    <dbReference type="NCBI Taxonomy" id="5467"/>
    <lineage>
        <taxon>Eukaryota</taxon>
        <taxon>Fungi</taxon>
        <taxon>Dikarya</taxon>
        <taxon>Ascomycota</taxon>
        <taxon>Pezizomycotina</taxon>
        <taxon>Sordariomycetes</taxon>
        <taxon>Hypocreomycetidae</taxon>
        <taxon>Glomerellales</taxon>
        <taxon>Glomerellaceae</taxon>
        <taxon>Colletotrichum</taxon>
        <taxon>Colletotrichum truncatum species complex</taxon>
    </lineage>
</organism>
<evidence type="ECO:0000313" key="1">
    <source>
        <dbReference type="EMBL" id="KAL0934349.1"/>
    </source>
</evidence>
<sequence>MFMYSGARGTCCLCFRFGRAARDVEGQRTGVGAGGWLG</sequence>
<dbReference type="Proteomes" id="UP000805649">
    <property type="component" value="Unassembled WGS sequence"/>
</dbReference>